<protein>
    <recommendedName>
        <fullName evidence="3">GRF zinc finger containing protein</fullName>
    </recommendedName>
</protein>
<dbReference type="AlphaFoldDB" id="A0AAD9XB84"/>
<name>A0AAD9XB84_9ROSI</name>
<accession>A0AAD9XB84</accession>
<evidence type="ECO:0000313" key="2">
    <source>
        <dbReference type="Proteomes" id="UP001280121"/>
    </source>
</evidence>
<evidence type="ECO:0000313" key="1">
    <source>
        <dbReference type="EMBL" id="KAK2656204.1"/>
    </source>
</evidence>
<proteinExistence type="predicted"/>
<dbReference type="Proteomes" id="UP001280121">
    <property type="component" value="Unassembled WGS sequence"/>
</dbReference>
<sequence length="128" mass="14633">MSDGSFNVRDFYPRCFCGRRAKCYTYWTDSTQEDVSEAAQIFQGDVRCRFFSWYDPPICARSKKMIPRLLRRIRELEMRLGEENGFEGIGTSSTYVSTVGATVDDEVSSAGKIRKQNGVSVLESRLVF</sequence>
<reference evidence="1" key="1">
    <citation type="journal article" date="2023" name="Plant J.">
        <title>Genome sequences and population genomics provide insights into the demographic history, inbreeding, and mutation load of two 'living fossil' tree species of Dipteronia.</title>
        <authorList>
            <person name="Feng Y."/>
            <person name="Comes H.P."/>
            <person name="Chen J."/>
            <person name="Zhu S."/>
            <person name="Lu R."/>
            <person name="Zhang X."/>
            <person name="Li P."/>
            <person name="Qiu J."/>
            <person name="Olsen K.M."/>
            <person name="Qiu Y."/>
        </authorList>
    </citation>
    <scope>NUCLEOTIDE SEQUENCE</scope>
    <source>
        <strain evidence="1">KIB01</strain>
    </source>
</reference>
<comment type="caution">
    <text evidence="1">The sequence shown here is derived from an EMBL/GenBank/DDBJ whole genome shotgun (WGS) entry which is preliminary data.</text>
</comment>
<keyword evidence="2" id="KW-1185">Reference proteome</keyword>
<evidence type="ECO:0008006" key="3">
    <source>
        <dbReference type="Google" id="ProtNLM"/>
    </source>
</evidence>
<dbReference type="EMBL" id="JANJYI010000003">
    <property type="protein sequence ID" value="KAK2656204.1"/>
    <property type="molecule type" value="Genomic_DNA"/>
</dbReference>
<gene>
    <name evidence="1" type="ORF">Ddye_009256</name>
</gene>
<organism evidence="1 2">
    <name type="scientific">Dipteronia dyeriana</name>
    <dbReference type="NCBI Taxonomy" id="168575"/>
    <lineage>
        <taxon>Eukaryota</taxon>
        <taxon>Viridiplantae</taxon>
        <taxon>Streptophyta</taxon>
        <taxon>Embryophyta</taxon>
        <taxon>Tracheophyta</taxon>
        <taxon>Spermatophyta</taxon>
        <taxon>Magnoliopsida</taxon>
        <taxon>eudicotyledons</taxon>
        <taxon>Gunneridae</taxon>
        <taxon>Pentapetalae</taxon>
        <taxon>rosids</taxon>
        <taxon>malvids</taxon>
        <taxon>Sapindales</taxon>
        <taxon>Sapindaceae</taxon>
        <taxon>Hippocastanoideae</taxon>
        <taxon>Acereae</taxon>
        <taxon>Dipteronia</taxon>
    </lineage>
</organism>